<dbReference type="CDD" id="cd00518">
    <property type="entry name" value="H2MP"/>
    <property type="match status" value="1"/>
</dbReference>
<organism evidence="5 6">
    <name type="scientific">candidate division CSSED10-310 bacterium</name>
    <dbReference type="NCBI Taxonomy" id="2855610"/>
    <lineage>
        <taxon>Bacteria</taxon>
        <taxon>Bacteria division CSSED10-310</taxon>
    </lineage>
</organism>
<dbReference type="NCBIfam" id="TIGR00072">
    <property type="entry name" value="hydrog_prot"/>
    <property type="match status" value="1"/>
</dbReference>
<dbReference type="Pfam" id="PF01750">
    <property type="entry name" value="HycI"/>
    <property type="match status" value="1"/>
</dbReference>
<dbReference type="SUPFAM" id="SSF53163">
    <property type="entry name" value="HybD-like"/>
    <property type="match status" value="1"/>
</dbReference>
<protein>
    <submittedName>
        <fullName evidence="5">Hydrogenase maturation protease</fullName>
    </submittedName>
</protein>
<dbReference type="PANTHER" id="PTHR30302:SF1">
    <property type="entry name" value="HYDROGENASE 2 MATURATION PROTEASE"/>
    <property type="match status" value="1"/>
</dbReference>
<reference evidence="5 6" key="1">
    <citation type="submission" date="2024-09" db="EMBL/GenBank/DDBJ databases">
        <title>Laminarin stimulates single cell rates of sulfate reduction while oxygen inhibits transcriptomic activity in coastal marine sediment.</title>
        <authorList>
            <person name="Lindsay M."/>
            <person name="Orcutt B."/>
            <person name="Emerson D."/>
            <person name="Stepanauskas R."/>
            <person name="D'Angelo T."/>
        </authorList>
    </citation>
    <scope>NUCLEOTIDE SEQUENCE [LARGE SCALE GENOMIC DNA]</scope>
    <source>
        <strain evidence="5">SAG AM-311-K15</strain>
    </source>
</reference>
<dbReference type="Gene3D" id="3.40.50.1450">
    <property type="entry name" value="HybD-like"/>
    <property type="match status" value="1"/>
</dbReference>
<dbReference type="EMBL" id="JBHPBY010000534">
    <property type="protein sequence ID" value="MFC1853566.1"/>
    <property type="molecule type" value="Genomic_DNA"/>
</dbReference>
<keyword evidence="4" id="KW-0378">Hydrolase</keyword>
<accession>A0ABV6Z540</accession>
<dbReference type="PRINTS" id="PR00446">
    <property type="entry name" value="HYDRGNUPTAKE"/>
</dbReference>
<evidence type="ECO:0000313" key="6">
    <source>
        <dbReference type="Proteomes" id="UP001594351"/>
    </source>
</evidence>
<keyword evidence="2 5" id="KW-0645">Protease</keyword>
<dbReference type="Proteomes" id="UP001594351">
    <property type="component" value="Unassembled WGS sequence"/>
</dbReference>
<gene>
    <name evidence="5" type="ORF">ACFL27_25545</name>
</gene>
<dbReference type="GO" id="GO:0008233">
    <property type="term" value="F:peptidase activity"/>
    <property type="evidence" value="ECO:0007669"/>
    <property type="project" value="UniProtKB-KW"/>
</dbReference>
<keyword evidence="3" id="KW-0064">Aspartyl protease</keyword>
<dbReference type="PANTHER" id="PTHR30302">
    <property type="entry name" value="HYDROGENASE 1 MATURATION PROTEASE"/>
    <property type="match status" value="1"/>
</dbReference>
<keyword evidence="6" id="KW-1185">Reference proteome</keyword>
<evidence type="ECO:0000256" key="3">
    <source>
        <dbReference type="ARBA" id="ARBA00022750"/>
    </source>
</evidence>
<proteinExistence type="inferred from homology"/>
<evidence type="ECO:0000256" key="1">
    <source>
        <dbReference type="ARBA" id="ARBA00006814"/>
    </source>
</evidence>
<dbReference type="InterPro" id="IPR000671">
    <property type="entry name" value="Peptidase_A31"/>
</dbReference>
<dbReference type="GO" id="GO:0006508">
    <property type="term" value="P:proteolysis"/>
    <property type="evidence" value="ECO:0007669"/>
    <property type="project" value="UniProtKB-KW"/>
</dbReference>
<evidence type="ECO:0000256" key="4">
    <source>
        <dbReference type="ARBA" id="ARBA00022801"/>
    </source>
</evidence>
<evidence type="ECO:0000256" key="2">
    <source>
        <dbReference type="ARBA" id="ARBA00022670"/>
    </source>
</evidence>
<name>A0ABV6Z540_UNCC1</name>
<comment type="caution">
    <text evidence="5">The sequence shown here is derived from an EMBL/GenBank/DDBJ whole genome shotgun (WGS) entry which is preliminary data.</text>
</comment>
<evidence type="ECO:0000313" key="5">
    <source>
        <dbReference type="EMBL" id="MFC1853566.1"/>
    </source>
</evidence>
<comment type="similarity">
    <text evidence="1">Belongs to the peptidase A31 family.</text>
</comment>
<dbReference type="InterPro" id="IPR023430">
    <property type="entry name" value="Pept_HybD-like_dom_sf"/>
</dbReference>
<sequence length="153" mass="16505">MSKVLIVCIGNSLVGDDALGYKVYERLQTGSLLAGGRTVFLELSGMQILDFLNGDDLLVIVDAVQFGDPPGTVHVRDLADIPQAEGNPITSHHMGLREALSLGTLLYPEKMPRRTVLVGVEGLCFDQIGVPLTPQVEAAIDEVIVEIRNLILN</sequence>